<dbReference type="InterPro" id="IPR028055">
    <property type="entry name" value="YidC/Oxa/ALB_C"/>
</dbReference>
<comment type="caution">
    <text evidence="8">The sequence shown here is derived from an EMBL/GenBank/DDBJ whole genome shotgun (WGS) entry which is preliminary data.</text>
</comment>
<name>A0A0G0DK05_9BACT</name>
<gene>
    <name evidence="8" type="ORF">UR61_C0068G0009</name>
</gene>
<dbReference type="Pfam" id="PF02096">
    <property type="entry name" value="60KD_IMP"/>
    <property type="match status" value="1"/>
</dbReference>
<keyword evidence="3 6" id="KW-1133">Transmembrane helix</keyword>
<accession>A0A0G0DK05</accession>
<evidence type="ECO:0000259" key="7">
    <source>
        <dbReference type="Pfam" id="PF02096"/>
    </source>
</evidence>
<evidence type="ECO:0000256" key="1">
    <source>
        <dbReference type="ARBA" id="ARBA00004141"/>
    </source>
</evidence>
<dbReference type="PANTHER" id="PTHR12428">
    <property type="entry name" value="OXA1"/>
    <property type="match status" value="1"/>
</dbReference>
<evidence type="ECO:0000256" key="3">
    <source>
        <dbReference type="ARBA" id="ARBA00022989"/>
    </source>
</evidence>
<evidence type="ECO:0000313" key="9">
    <source>
        <dbReference type="Proteomes" id="UP000033866"/>
    </source>
</evidence>
<organism evidence="8 9">
    <name type="scientific">candidate division WS6 bacterium GW2011_GWE1_34_7</name>
    <dbReference type="NCBI Taxonomy" id="1619093"/>
    <lineage>
        <taxon>Bacteria</taxon>
        <taxon>Candidatus Dojkabacteria</taxon>
    </lineage>
</organism>
<reference evidence="8 9" key="1">
    <citation type="journal article" date="2015" name="Nature">
        <title>rRNA introns, odd ribosomes, and small enigmatic genomes across a large radiation of phyla.</title>
        <authorList>
            <person name="Brown C.T."/>
            <person name="Hug L.A."/>
            <person name="Thomas B.C."/>
            <person name="Sharon I."/>
            <person name="Castelle C.J."/>
            <person name="Singh A."/>
            <person name="Wilkins M.J."/>
            <person name="Williams K.H."/>
            <person name="Banfield J.F."/>
        </authorList>
    </citation>
    <scope>NUCLEOTIDE SEQUENCE [LARGE SCALE GENOMIC DNA]</scope>
</reference>
<dbReference type="EMBL" id="LBPV01000068">
    <property type="protein sequence ID" value="KKP63490.1"/>
    <property type="molecule type" value="Genomic_DNA"/>
</dbReference>
<evidence type="ECO:0000313" key="8">
    <source>
        <dbReference type="EMBL" id="KKP63490.1"/>
    </source>
</evidence>
<protein>
    <submittedName>
        <fullName evidence="8">60 kDa inner membrane insertion protein</fullName>
    </submittedName>
</protein>
<keyword evidence="4 6" id="KW-0472">Membrane</keyword>
<feature type="transmembrane region" description="Helical" evidence="6">
    <location>
        <begin position="139"/>
        <end position="162"/>
    </location>
</feature>
<dbReference type="GO" id="GO:0005886">
    <property type="term" value="C:plasma membrane"/>
    <property type="evidence" value="ECO:0007669"/>
    <property type="project" value="TreeGrafter"/>
</dbReference>
<evidence type="ECO:0000256" key="5">
    <source>
        <dbReference type="RuleBase" id="RU003945"/>
    </source>
</evidence>
<dbReference type="PANTHER" id="PTHR12428:SF65">
    <property type="entry name" value="CYTOCHROME C OXIDASE ASSEMBLY PROTEIN COX18, MITOCHONDRIAL"/>
    <property type="match status" value="1"/>
</dbReference>
<feature type="non-terminal residue" evidence="8">
    <location>
        <position position="1"/>
    </location>
</feature>
<evidence type="ECO:0000256" key="6">
    <source>
        <dbReference type="SAM" id="Phobius"/>
    </source>
</evidence>
<comment type="subcellular location">
    <subcellularLocation>
        <location evidence="1 5">Membrane</location>
        <topology evidence="1 5">Multi-pass membrane protein</topology>
    </subcellularLocation>
</comment>
<dbReference type="GO" id="GO:0051205">
    <property type="term" value="P:protein insertion into membrane"/>
    <property type="evidence" value="ECO:0007669"/>
    <property type="project" value="TreeGrafter"/>
</dbReference>
<dbReference type="GO" id="GO:0032977">
    <property type="term" value="F:membrane insertase activity"/>
    <property type="evidence" value="ECO:0007669"/>
    <property type="project" value="InterPro"/>
</dbReference>
<evidence type="ECO:0000256" key="4">
    <source>
        <dbReference type="ARBA" id="ARBA00023136"/>
    </source>
</evidence>
<feature type="transmembrane region" description="Helical" evidence="6">
    <location>
        <begin position="87"/>
        <end position="106"/>
    </location>
</feature>
<sequence length="201" mass="22842">MKLYKKVGYNPLGCIGTFIPQLIILSVLIGVIRSVTDSNLEGLYSWVRDLTGISNGVNIETNFLFWDLTKSYSSVSAEFGKISIQSFPYIALSIVVGIVQYATTLFTQKMQNPTTNTKKKDSKEASMEDMQANMQKSMIFLFPLMTVFFTISMPAALGWYWMIQSILLVVQYFSLDFDKTKKGVQNMWDNISKKKDNLSKE</sequence>
<dbReference type="AlphaFoldDB" id="A0A0G0DK05"/>
<evidence type="ECO:0000256" key="2">
    <source>
        <dbReference type="ARBA" id="ARBA00022692"/>
    </source>
</evidence>
<feature type="domain" description="Membrane insertase YidC/Oxa/ALB C-terminal" evidence="7">
    <location>
        <begin position="1"/>
        <end position="173"/>
    </location>
</feature>
<keyword evidence="2 5" id="KW-0812">Transmembrane</keyword>
<dbReference type="InterPro" id="IPR001708">
    <property type="entry name" value="YidC/ALB3/OXA1/COX18"/>
</dbReference>
<comment type="similarity">
    <text evidence="5">Belongs to the OXA1/ALB3/YidC family.</text>
</comment>
<feature type="transmembrane region" description="Helical" evidence="6">
    <location>
        <begin position="12"/>
        <end position="32"/>
    </location>
</feature>
<proteinExistence type="inferred from homology"/>
<dbReference type="Proteomes" id="UP000033866">
    <property type="component" value="Unassembled WGS sequence"/>
</dbReference>